<evidence type="ECO:0000256" key="3">
    <source>
        <dbReference type="PROSITE-ProRule" id="PRU00168"/>
    </source>
</evidence>
<dbReference type="OrthoDB" id="10255964at2759"/>
<dbReference type="EMBL" id="ML179042">
    <property type="protein sequence ID" value="THV06545.1"/>
    <property type="molecule type" value="Genomic_DNA"/>
</dbReference>
<dbReference type="Gene3D" id="1.10.840.10">
    <property type="entry name" value="Ras guanine-nucleotide exchange factors catalytic domain"/>
    <property type="match status" value="1"/>
</dbReference>
<dbReference type="Gene3D" id="2.30.30.40">
    <property type="entry name" value="SH3 Domains"/>
    <property type="match status" value="1"/>
</dbReference>
<sequence length="718" mass="81753">MRQPLHISIEAIPYHNQFSSTSSSPSSSSAHPSPGTTATSPSSTISDGIICSVLCMYDFQSQDPTHLSFSKNEILDIIKQEESGWWAAMRKGGDVVGWIPQAFVKRLTEQMAERLWNVREELRVYEYEAEQLYVHAPTSRIPFDDDVDPVPPVVKKRFNGYRSDGESRRENRRQDISKSVSPEQQRLNPVLSPVTPQPKYINKPTPPTPNDSDTTIEHQQMTARRPLPLVSSSGNNNETAISPSSGKRNVDKVRQLTGSNEATDFYKLAWYLKPRYGDQIQIDDEGRITSGTRIALVEKLVWNGWSRDFIRRAEDTQYRRIFLTTFRTFMIADELFDMLVGFYRMERPQNVTDAEYEDWGEKRLLPTQHEVFTLFTLWLEEHRLLEEEPHIAGRLTEFVNSITTGPHTSVANGIFQTIKRLTFATPATISPVKTSRRRRGRHPKNDLLKLDSTDVAEQLTLLEYRLYAKITDQECLNLAKSRPSASSSTGPSSKSSPPPKVCLTLNLDNFCATHDKLAAWVTSTILNNDQLSRRADTVDFWIKVAEKCRIMNNFASMSAIINALSSTNVSRLHLTWAHVGRRNTLESLLRYNKPTGGFSGYRKLQLQAEGPCVPFVGMYMNDIAHIKDQFSDEPGPDGQISFLQRQRWYEVVKVMLRSQGKAYSIAENEPTMGFISNNLRQLTQSKDWSQKFWTKSQEVQQSELAHADIRRGLEAAGF</sequence>
<feature type="compositionally biased region" description="Polar residues" evidence="5">
    <location>
        <begin position="177"/>
        <end position="187"/>
    </location>
</feature>
<dbReference type="AlphaFoldDB" id="A0A4S8MTY6"/>
<dbReference type="PROSITE" id="PS50002">
    <property type="entry name" value="SH3"/>
    <property type="match status" value="1"/>
</dbReference>
<protein>
    <submittedName>
        <fullName evidence="9">Ras GEF</fullName>
    </submittedName>
</protein>
<organism evidence="9 10">
    <name type="scientific">Dendrothele bispora (strain CBS 962.96)</name>
    <dbReference type="NCBI Taxonomy" id="1314807"/>
    <lineage>
        <taxon>Eukaryota</taxon>
        <taxon>Fungi</taxon>
        <taxon>Dikarya</taxon>
        <taxon>Basidiomycota</taxon>
        <taxon>Agaricomycotina</taxon>
        <taxon>Agaricomycetes</taxon>
        <taxon>Agaricomycetidae</taxon>
        <taxon>Agaricales</taxon>
        <taxon>Agaricales incertae sedis</taxon>
        <taxon>Dendrothele</taxon>
    </lineage>
</organism>
<evidence type="ECO:0000256" key="2">
    <source>
        <dbReference type="ARBA" id="ARBA00022658"/>
    </source>
</evidence>
<evidence type="ECO:0000259" key="6">
    <source>
        <dbReference type="PROSITE" id="PS50002"/>
    </source>
</evidence>
<dbReference type="InterPro" id="IPR036964">
    <property type="entry name" value="RASGEF_cat_dom_sf"/>
</dbReference>
<dbReference type="PANTHER" id="PTHR23113">
    <property type="entry name" value="GUANINE NUCLEOTIDE EXCHANGE FACTOR"/>
    <property type="match status" value="1"/>
</dbReference>
<feature type="compositionally biased region" description="Low complexity" evidence="5">
    <location>
        <begin position="19"/>
        <end position="43"/>
    </location>
</feature>
<dbReference type="GO" id="GO:0007265">
    <property type="term" value="P:Ras protein signal transduction"/>
    <property type="evidence" value="ECO:0007669"/>
    <property type="project" value="TreeGrafter"/>
</dbReference>
<dbReference type="Pfam" id="PF00617">
    <property type="entry name" value="RasGEF"/>
    <property type="match status" value="1"/>
</dbReference>
<dbReference type="SMART" id="SM00147">
    <property type="entry name" value="RasGEF"/>
    <property type="match status" value="1"/>
</dbReference>
<name>A0A4S8MTY6_DENBC</name>
<evidence type="ECO:0000313" key="9">
    <source>
        <dbReference type="EMBL" id="THV06545.1"/>
    </source>
</evidence>
<evidence type="ECO:0000259" key="7">
    <source>
        <dbReference type="PROSITE" id="PS50009"/>
    </source>
</evidence>
<evidence type="ECO:0000256" key="1">
    <source>
        <dbReference type="ARBA" id="ARBA00022443"/>
    </source>
</evidence>
<dbReference type="PROSITE" id="PS50212">
    <property type="entry name" value="RASGEF_NTER"/>
    <property type="match status" value="1"/>
</dbReference>
<keyword evidence="2 3" id="KW-0344">Guanine-nucleotide releasing factor</keyword>
<evidence type="ECO:0000256" key="4">
    <source>
        <dbReference type="PROSITE-ProRule" id="PRU00192"/>
    </source>
</evidence>
<evidence type="ECO:0000256" key="5">
    <source>
        <dbReference type="SAM" id="MobiDB-lite"/>
    </source>
</evidence>
<gene>
    <name evidence="9" type="ORF">K435DRAFT_743659</name>
</gene>
<feature type="domain" description="SH3" evidence="6">
    <location>
        <begin position="48"/>
        <end position="109"/>
    </location>
</feature>
<dbReference type="InterPro" id="IPR001895">
    <property type="entry name" value="RASGEF_cat_dom"/>
</dbReference>
<dbReference type="Pfam" id="PF00618">
    <property type="entry name" value="RasGEF_N"/>
    <property type="match status" value="1"/>
</dbReference>
<reference evidence="9 10" key="1">
    <citation type="journal article" date="2019" name="Nat. Ecol. Evol.">
        <title>Megaphylogeny resolves global patterns of mushroom evolution.</title>
        <authorList>
            <person name="Varga T."/>
            <person name="Krizsan K."/>
            <person name="Foldi C."/>
            <person name="Dima B."/>
            <person name="Sanchez-Garcia M."/>
            <person name="Sanchez-Ramirez S."/>
            <person name="Szollosi G.J."/>
            <person name="Szarkandi J.G."/>
            <person name="Papp V."/>
            <person name="Albert L."/>
            <person name="Andreopoulos W."/>
            <person name="Angelini C."/>
            <person name="Antonin V."/>
            <person name="Barry K.W."/>
            <person name="Bougher N.L."/>
            <person name="Buchanan P."/>
            <person name="Buyck B."/>
            <person name="Bense V."/>
            <person name="Catcheside P."/>
            <person name="Chovatia M."/>
            <person name="Cooper J."/>
            <person name="Damon W."/>
            <person name="Desjardin D."/>
            <person name="Finy P."/>
            <person name="Geml J."/>
            <person name="Haridas S."/>
            <person name="Hughes K."/>
            <person name="Justo A."/>
            <person name="Karasinski D."/>
            <person name="Kautmanova I."/>
            <person name="Kiss B."/>
            <person name="Kocsube S."/>
            <person name="Kotiranta H."/>
            <person name="LaButti K.M."/>
            <person name="Lechner B.E."/>
            <person name="Liimatainen K."/>
            <person name="Lipzen A."/>
            <person name="Lukacs Z."/>
            <person name="Mihaltcheva S."/>
            <person name="Morgado L.N."/>
            <person name="Niskanen T."/>
            <person name="Noordeloos M.E."/>
            <person name="Ohm R.A."/>
            <person name="Ortiz-Santana B."/>
            <person name="Ovrebo C."/>
            <person name="Racz N."/>
            <person name="Riley R."/>
            <person name="Savchenko A."/>
            <person name="Shiryaev A."/>
            <person name="Soop K."/>
            <person name="Spirin V."/>
            <person name="Szebenyi C."/>
            <person name="Tomsovsky M."/>
            <person name="Tulloss R.E."/>
            <person name="Uehling J."/>
            <person name="Grigoriev I.V."/>
            <person name="Vagvolgyi C."/>
            <person name="Papp T."/>
            <person name="Martin F.M."/>
            <person name="Miettinen O."/>
            <person name="Hibbett D.S."/>
            <person name="Nagy L.G."/>
        </authorList>
    </citation>
    <scope>NUCLEOTIDE SEQUENCE [LARGE SCALE GENOMIC DNA]</scope>
    <source>
        <strain evidence="9 10">CBS 962.96</strain>
    </source>
</reference>
<dbReference type="Gene3D" id="1.20.870.10">
    <property type="entry name" value="Son of sevenless (SoS) protein Chain: S domain 1"/>
    <property type="match status" value="1"/>
</dbReference>
<dbReference type="InterPro" id="IPR036028">
    <property type="entry name" value="SH3-like_dom_sf"/>
</dbReference>
<dbReference type="InterPro" id="IPR023578">
    <property type="entry name" value="Ras_GEF_dom_sf"/>
</dbReference>
<feature type="compositionally biased region" description="Polar residues" evidence="5">
    <location>
        <begin position="230"/>
        <end position="247"/>
    </location>
</feature>
<dbReference type="PROSITE" id="PS50009">
    <property type="entry name" value="RASGEF_CAT"/>
    <property type="match status" value="1"/>
</dbReference>
<evidence type="ECO:0000313" key="10">
    <source>
        <dbReference type="Proteomes" id="UP000297245"/>
    </source>
</evidence>
<evidence type="ECO:0000259" key="8">
    <source>
        <dbReference type="PROSITE" id="PS50212"/>
    </source>
</evidence>
<dbReference type="Proteomes" id="UP000297245">
    <property type="component" value="Unassembled WGS sequence"/>
</dbReference>
<feature type="domain" description="N-terminal Ras-GEF" evidence="8">
    <location>
        <begin position="284"/>
        <end position="422"/>
    </location>
</feature>
<dbReference type="SUPFAM" id="SSF48366">
    <property type="entry name" value="Ras GEF"/>
    <property type="match status" value="1"/>
</dbReference>
<proteinExistence type="predicted"/>
<dbReference type="PANTHER" id="PTHR23113:SF368">
    <property type="entry name" value="CELL DIVISION CONTROL PROTEIN 25"/>
    <property type="match status" value="1"/>
</dbReference>
<dbReference type="GO" id="GO:0005886">
    <property type="term" value="C:plasma membrane"/>
    <property type="evidence" value="ECO:0007669"/>
    <property type="project" value="TreeGrafter"/>
</dbReference>
<feature type="domain" description="Ras-GEF" evidence="7">
    <location>
        <begin position="451"/>
        <end position="692"/>
    </location>
</feature>
<dbReference type="InterPro" id="IPR008937">
    <property type="entry name" value="Ras-like_GEF"/>
</dbReference>
<dbReference type="InterPro" id="IPR001452">
    <property type="entry name" value="SH3_domain"/>
</dbReference>
<feature type="region of interest" description="Disordered" evidence="5">
    <location>
        <begin position="17"/>
        <end position="43"/>
    </location>
</feature>
<dbReference type="GO" id="GO:0005085">
    <property type="term" value="F:guanyl-nucleotide exchange factor activity"/>
    <property type="evidence" value="ECO:0007669"/>
    <property type="project" value="UniProtKB-KW"/>
</dbReference>
<dbReference type="SUPFAM" id="SSF50044">
    <property type="entry name" value="SH3-domain"/>
    <property type="match status" value="1"/>
</dbReference>
<feature type="region of interest" description="Disordered" evidence="5">
    <location>
        <begin position="140"/>
        <end position="247"/>
    </location>
</feature>
<feature type="compositionally biased region" description="Basic and acidic residues" evidence="5">
    <location>
        <begin position="163"/>
        <end position="176"/>
    </location>
</feature>
<dbReference type="SMART" id="SM00326">
    <property type="entry name" value="SH3"/>
    <property type="match status" value="1"/>
</dbReference>
<keyword evidence="10" id="KW-1185">Reference proteome</keyword>
<dbReference type="Pfam" id="PF00018">
    <property type="entry name" value="SH3_1"/>
    <property type="match status" value="1"/>
</dbReference>
<dbReference type="SMART" id="SM00229">
    <property type="entry name" value="RasGEFN"/>
    <property type="match status" value="1"/>
</dbReference>
<keyword evidence="1 4" id="KW-0728">SH3 domain</keyword>
<accession>A0A4S8MTY6</accession>
<dbReference type="InterPro" id="IPR000651">
    <property type="entry name" value="Ras-like_Gua-exchang_fac_N"/>
</dbReference>